<keyword evidence="2" id="KW-0732">Signal</keyword>
<accession>W0V3T9</accession>
<dbReference type="Pfam" id="PF13432">
    <property type="entry name" value="TPR_16"/>
    <property type="match status" value="2"/>
</dbReference>
<evidence type="ECO:0000256" key="1">
    <source>
        <dbReference type="PROSITE-ProRule" id="PRU00339"/>
    </source>
</evidence>
<evidence type="ECO:0000313" key="3">
    <source>
        <dbReference type="EMBL" id="CDG81927.1"/>
    </source>
</evidence>
<dbReference type="InterPro" id="IPR019734">
    <property type="entry name" value="TPR_rpt"/>
</dbReference>
<dbReference type="HOGENOM" id="CLU_056368_0_0_4"/>
<dbReference type="eggNOG" id="COG0457">
    <property type="taxonomic scope" value="Bacteria"/>
</dbReference>
<dbReference type="STRING" id="1349767.GJA_1274"/>
<organism evidence="3 4">
    <name type="scientific">Janthinobacterium agaricidamnosum NBRC 102515 = DSM 9628</name>
    <dbReference type="NCBI Taxonomy" id="1349767"/>
    <lineage>
        <taxon>Bacteria</taxon>
        <taxon>Pseudomonadati</taxon>
        <taxon>Pseudomonadota</taxon>
        <taxon>Betaproteobacteria</taxon>
        <taxon>Burkholderiales</taxon>
        <taxon>Oxalobacteraceae</taxon>
        <taxon>Janthinobacterium</taxon>
    </lineage>
</organism>
<keyword evidence="1" id="KW-0802">TPR repeat</keyword>
<dbReference type="PROSITE" id="PS51257">
    <property type="entry name" value="PROKAR_LIPOPROTEIN"/>
    <property type="match status" value="1"/>
</dbReference>
<dbReference type="InterPro" id="IPR011990">
    <property type="entry name" value="TPR-like_helical_dom_sf"/>
</dbReference>
<dbReference type="OrthoDB" id="5801251at2"/>
<dbReference type="SUPFAM" id="SSF48452">
    <property type="entry name" value="TPR-like"/>
    <property type="match status" value="1"/>
</dbReference>
<sequence length="386" mass="43213">MKPWATILMLCAALSACASVPSAPPPLLFNDAAFGTPLKTASPAEIFAVSDAMKAYLQDHISYRARNDNPRQALFDALYKKGQLRLEYDAEMTRNATEAFDARAGNCLSLVLMTAALAKELNLAVQYQTVMTEESWSRSGDLYFVSGHVNLTLGKKTNENTGYDARGLLTIDFLPPQDGAGYRSLPIPEQTILAMYMNNRAAETLAARHIEQAYWWARAAILQDPAFGAAYNTLGVIFRRHGNLDDARRSFAFALERSPSDTFILSNLAQSLEALGREPEARVLRERLARLQPEPPFHFFNLAQKAMLAGDYRAAVTLFAREVARDPYYHEFHFGLAQAYFKLGELRLADRELILALENSTTRNDHQLYAAKLQRIRAQQAQVRAQ</sequence>
<feature type="repeat" description="TPR" evidence="1">
    <location>
        <begin position="228"/>
        <end position="261"/>
    </location>
</feature>
<keyword evidence="4" id="KW-1185">Reference proteome</keyword>
<dbReference type="SMART" id="SM00028">
    <property type="entry name" value="TPR"/>
    <property type="match status" value="4"/>
</dbReference>
<dbReference type="Proteomes" id="UP000027604">
    <property type="component" value="Chromosome I"/>
</dbReference>
<name>W0V3T9_9BURK</name>
<feature type="signal peptide" evidence="2">
    <location>
        <begin position="1"/>
        <end position="18"/>
    </location>
</feature>
<evidence type="ECO:0000313" key="4">
    <source>
        <dbReference type="Proteomes" id="UP000027604"/>
    </source>
</evidence>
<evidence type="ECO:0000256" key="2">
    <source>
        <dbReference type="SAM" id="SignalP"/>
    </source>
</evidence>
<dbReference type="EMBL" id="HG322949">
    <property type="protein sequence ID" value="CDG81927.1"/>
    <property type="molecule type" value="Genomic_DNA"/>
</dbReference>
<dbReference type="PATRIC" id="fig|1349767.4.peg.2992"/>
<dbReference type="KEGG" id="jag:GJA_1274"/>
<dbReference type="AlphaFoldDB" id="W0V3T9"/>
<dbReference type="PROSITE" id="PS50005">
    <property type="entry name" value="TPR"/>
    <property type="match status" value="1"/>
</dbReference>
<gene>
    <name evidence="3" type="ORF">GJA_1274</name>
</gene>
<proteinExistence type="predicted"/>
<dbReference type="RefSeq" id="WP_038489886.1">
    <property type="nucleotide sequence ID" value="NZ_BCTH01000107.1"/>
</dbReference>
<dbReference type="Gene3D" id="1.25.40.10">
    <property type="entry name" value="Tetratricopeptide repeat domain"/>
    <property type="match status" value="1"/>
</dbReference>
<protein>
    <submittedName>
        <fullName evidence="3">Tetratricopeptide repeat family protein</fullName>
    </submittedName>
</protein>
<feature type="chain" id="PRO_5004798059" evidence="2">
    <location>
        <begin position="19"/>
        <end position="386"/>
    </location>
</feature>
<reference evidence="3 4" key="1">
    <citation type="journal article" date="2015" name="Genome Announc.">
        <title>Genome Sequence of Mushroom Soft-Rot Pathogen Janthinobacterium agaricidamnosum.</title>
        <authorList>
            <person name="Graupner K."/>
            <person name="Lackner G."/>
            <person name="Hertweck C."/>
        </authorList>
    </citation>
    <scope>NUCLEOTIDE SEQUENCE [LARGE SCALE GENOMIC DNA]</scope>
    <source>
        <strain evidence="4">NBRC 102515 / DSM 9628</strain>
    </source>
</reference>